<dbReference type="EnsemblPlants" id="PNT71517">
    <property type="protein sequence ID" value="PNT71517"/>
    <property type="gene ID" value="BRADI_2g29882v3"/>
</dbReference>
<reference evidence="1" key="2">
    <citation type="submission" date="2017-06" db="EMBL/GenBank/DDBJ databases">
        <title>WGS assembly of Brachypodium distachyon.</title>
        <authorList>
            <consortium name="The International Brachypodium Initiative"/>
            <person name="Lucas S."/>
            <person name="Harmon-Smith M."/>
            <person name="Lail K."/>
            <person name="Tice H."/>
            <person name="Grimwood J."/>
            <person name="Bruce D."/>
            <person name="Barry K."/>
            <person name="Shu S."/>
            <person name="Lindquist E."/>
            <person name="Wang M."/>
            <person name="Pitluck S."/>
            <person name="Vogel J.P."/>
            <person name="Garvin D.F."/>
            <person name="Mockler T.C."/>
            <person name="Schmutz J."/>
            <person name="Rokhsar D."/>
            <person name="Bevan M.W."/>
        </authorList>
    </citation>
    <scope>NUCLEOTIDE SEQUENCE</scope>
    <source>
        <strain evidence="1">Bd21</strain>
    </source>
</reference>
<protein>
    <recommendedName>
        <fullName evidence="4">Reverse transcriptase zinc-binding domain-containing protein</fullName>
    </recommendedName>
</protein>
<gene>
    <name evidence="1" type="ORF">BRADI_2g29882v3</name>
</gene>
<keyword evidence="3" id="KW-1185">Reference proteome</keyword>
<evidence type="ECO:0000313" key="3">
    <source>
        <dbReference type="Proteomes" id="UP000008810"/>
    </source>
</evidence>
<organism evidence="1">
    <name type="scientific">Brachypodium distachyon</name>
    <name type="common">Purple false brome</name>
    <name type="synonym">Trachynia distachya</name>
    <dbReference type="NCBI Taxonomy" id="15368"/>
    <lineage>
        <taxon>Eukaryota</taxon>
        <taxon>Viridiplantae</taxon>
        <taxon>Streptophyta</taxon>
        <taxon>Embryophyta</taxon>
        <taxon>Tracheophyta</taxon>
        <taxon>Spermatophyta</taxon>
        <taxon>Magnoliopsida</taxon>
        <taxon>Liliopsida</taxon>
        <taxon>Poales</taxon>
        <taxon>Poaceae</taxon>
        <taxon>BOP clade</taxon>
        <taxon>Pooideae</taxon>
        <taxon>Stipodae</taxon>
        <taxon>Brachypodieae</taxon>
        <taxon>Brachypodium</taxon>
    </lineage>
</organism>
<evidence type="ECO:0008006" key="4">
    <source>
        <dbReference type="Google" id="ProtNLM"/>
    </source>
</evidence>
<dbReference type="AlphaFoldDB" id="A0A2K2DB53"/>
<evidence type="ECO:0000313" key="1">
    <source>
        <dbReference type="EMBL" id="PNT71517.1"/>
    </source>
</evidence>
<dbReference type="FunCoup" id="A0A2K2DB53">
    <property type="interactions" value="307"/>
</dbReference>
<accession>A0A2K2DB53</accession>
<dbReference type="EMBL" id="CM000881">
    <property type="protein sequence ID" value="PNT71517.1"/>
    <property type="molecule type" value="Genomic_DNA"/>
</dbReference>
<name>A0A2K2DB53_BRADI</name>
<dbReference type="OrthoDB" id="684052at2759"/>
<evidence type="ECO:0000313" key="2">
    <source>
        <dbReference type="EnsemblPlants" id="PNT71517"/>
    </source>
</evidence>
<dbReference type="Proteomes" id="UP000008810">
    <property type="component" value="Chromosome 2"/>
</dbReference>
<sequence>MDDDDHCVLCRGRFLEDRQHLFFSCTFSQRVWSFLQIDWRSGSSLDVVVRQPGNSFGHPFLIEVAAFACWHIWKQRNGLIFSRIMPSFSSWRANFLHDFHLLRHRFKPGLVPWFVALLDSLLYTSNNPE</sequence>
<dbReference type="Gramene" id="PNT71517">
    <property type="protein sequence ID" value="PNT71517"/>
    <property type="gene ID" value="BRADI_2g29882v3"/>
</dbReference>
<reference evidence="1 2" key="1">
    <citation type="journal article" date="2010" name="Nature">
        <title>Genome sequencing and analysis of the model grass Brachypodium distachyon.</title>
        <authorList>
            <consortium name="International Brachypodium Initiative"/>
        </authorList>
    </citation>
    <scope>NUCLEOTIDE SEQUENCE [LARGE SCALE GENOMIC DNA]</scope>
    <source>
        <strain evidence="1 2">Bd21</strain>
    </source>
</reference>
<dbReference type="InParanoid" id="A0A2K2DB53"/>
<reference evidence="2" key="3">
    <citation type="submission" date="2018-08" db="UniProtKB">
        <authorList>
            <consortium name="EnsemblPlants"/>
        </authorList>
    </citation>
    <scope>IDENTIFICATION</scope>
    <source>
        <strain evidence="2">cv. Bd21</strain>
    </source>
</reference>
<proteinExistence type="predicted"/>